<organism evidence="1">
    <name type="scientific">marine metagenome</name>
    <dbReference type="NCBI Taxonomy" id="408172"/>
    <lineage>
        <taxon>unclassified sequences</taxon>
        <taxon>metagenomes</taxon>
        <taxon>ecological metagenomes</taxon>
    </lineage>
</organism>
<reference evidence="1" key="1">
    <citation type="submission" date="2018-05" db="EMBL/GenBank/DDBJ databases">
        <authorList>
            <person name="Lanie J.A."/>
            <person name="Ng W.-L."/>
            <person name="Kazmierczak K.M."/>
            <person name="Andrzejewski T.M."/>
            <person name="Davidsen T.M."/>
            <person name="Wayne K.J."/>
            <person name="Tettelin H."/>
            <person name="Glass J.I."/>
            <person name="Rusch D."/>
            <person name="Podicherti R."/>
            <person name="Tsui H.-C.T."/>
            <person name="Winkler M.E."/>
        </authorList>
    </citation>
    <scope>NUCLEOTIDE SEQUENCE</scope>
</reference>
<dbReference type="AlphaFoldDB" id="A0A382MX19"/>
<name>A0A382MX19_9ZZZZ</name>
<evidence type="ECO:0000313" key="1">
    <source>
        <dbReference type="EMBL" id="SVC52888.1"/>
    </source>
</evidence>
<gene>
    <name evidence="1" type="ORF">METZ01_LOCUS305742</name>
</gene>
<feature type="non-terminal residue" evidence="1">
    <location>
        <position position="200"/>
    </location>
</feature>
<protein>
    <submittedName>
        <fullName evidence="1">Uncharacterized protein</fullName>
    </submittedName>
</protein>
<sequence length="200" mass="22584">MLSAFEDGELEGEQLSEFRHRLLQEPELRRELDAIRSTDERLRDYASWIDATPVPEQIAGLVRFPPGRSAAKLFAAAAAVFVLTIGTYLIIPNELDIDYSLLTFMESGQRIDFGEDYLEVVASFQQLDGRYCRELITRDSHQIVCLTGESWQSMIEVSRLDPPADAYQPAGGYVAPIDRYVRDHISGTVIEAAEEKQLIE</sequence>
<proteinExistence type="predicted"/>
<dbReference type="EMBL" id="UINC01096200">
    <property type="protein sequence ID" value="SVC52888.1"/>
    <property type="molecule type" value="Genomic_DNA"/>
</dbReference>
<accession>A0A382MX19</accession>